<dbReference type="AlphaFoldDB" id="A0A6N4XBX5"/>
<evidence type="ECO:0000313" key="1">
    <source>
        <dbReference type="EMBL" id="CAA7196524.1"/>
    </source>
</evidence>
<keyword evidence="2" id="KW-1185">Reference proteome</keyword>
<gene>
    <name evidence="1" type="ORF">CHRY9293_02607</name>
</gene>
<dbReference type="Proteomes" id="UP000445144">
    <property type="component" value="Unassembled WGS sequence"/>
</dbReference>
<sequence length="81" mass="9336">MCLKKINGAILTIQQIFILTISSSKIAGSYNVGMFSSETIRAKVISMRRRILSAWRMASQEAVYKVRNNSLYLLQYHIDFF</sequence>
<evidence type="ECO:0000313" key="2">
    <source>
        <dbReference type="Proteomes" id="UP000445144"/>
    </source>
</evidence>
<dbReference type="EMBL" id="CACVBR010000025">
    <property type="protein sequence ID" value="CAA7196524.1"/>
    <property type="molecule type" value="Genomic_DNA"/>
</dbReference>
<organism evidence="1 2">
    <name type="scientific">Chryseobacterium potabilaquae</name>
    <dbReference type="NCBI Taxonomy" id="2675057"/>
    <lineage>
        <taxon>Bacteria</taxon>
        <taxon>Pseudomonadati</taxon>
        <taxon>Bacteroidota</taxon>
        <taxon>Flavobacteriia</taxon>
        <taxon>Flavobacteriales</taxon>
        <taxon>Weeksellaceae</taxon>
        <taxon>Chryseobacterium group</taxon>
        <taxon>Chryseobacterium</taxon>
    </lineage>
</organism>
<accession>A0A6N4XBX5</accession>
<reference evidence="1 2" key="1">
    <citation type="submission" date="2020-01" db="EMBL/GenBank/DDBJ databases">
        <authorList>
            <person name="Rodrigo-Torres L."/>
            <person name="Arahal R. D."/>
            <person name="Lucena T."/>
        </authorList>
    </citation>
    <scope>NUCLEOTIDE SEQUENCE [LARGE SCALE GENOMIC DNA]</scope>
    <source>
        <strain evidence="1 2">CECT 9293</strain>
    </source>
</reference>
<proteinExistence type="predicted"/>
<protein>
    <submittedName>
        <fullName evidence="1">Uncharacterized protein</fullName>
    </submittedName>
</protein>
<name>A0A6N4XBX5_9FLAO</name>